<dbReference type="InterPro" id="IPR005119">
    <property type="entry name" value="LysR_subst-bd"/>
</dbReference>
<evidence type="ECO:0000256" key="2">
    <source>
        <dbReference type="ARBA" id="ARBA00023015"/>
    </source>
</evidence>
<dbReference type="FunFam" id="1.10.10.10:FF:000001">
    <property type="entry name" value="LysR family transcriptional regulator"/>
    <property type="match status" value="1"/>
</dbReference>
<dbReference type="Gene3D" id="3.40.190.10">
    <property type="entry name" value="Periplasmic binding protein-like II"/>
    <property type="match status" value="2"/>
</dbReference>
<name>F0V3Z4_9ACTN</name>
<dbReference type="SUPFAM" id="SSF53850">
    <property type="entry name" value="Periplasmic binding protein-like II"/>
    <property type="match status" value="1"/>
</dbReference>
<dbReference type="EMBL" id="FR687018">
    <property type="protein sequence ID" value="CBW54677.1"/>
    <property type="molecule type" value="Genomic_DNA"/>
</dbReference>
<feature type="domain" description="HTH lysR-type" evidence="5">
    <location>
        <begin position="7"/>
        <end position="65"/>
    </location>
</feature>
<dbReference type="InterPro" id="IPR000847">
    <property type="entry name" value="LysR_HTH_N"/>
</dbReference>
<keyword evidence="2" id="KW-0805">Transcription regulation</keyword>
<comment type="similarity">
    <text evidence="1">Belongs to the LysR transcriptional regulatory family.</text>
</comment>
<dbReference type="PANTHER" id="PTHR30346">
    <property type="entry name" value="TRANSCRIPTIONAL DUAL REGULATOR HCAR-RELATED"/>
    <property type="match status" value="1"/>
</dbReference>
<evidence type="ECO:0000313" key="6">
    <source>
        <dbReference type="EMBL" id="CBW54677.1"/>
    </source>
</evidence>
<evidence type="ECO:0000256" key="3">
    <source>
        <dbReference type="ARBA" id="ARBA00023125"/>
    </source>
</evidence>
<dbReference type="GO" id="GO:0032993">
    <property type="term" value="C:protein-DNA complex"/>
    <property type="evidence" value="ECO:0007669"/>
    <property type="project" value="TreeGrafter"/>
</dbReference>
<reference evidence="6" key="1">
    <citation type="submission" date="2010-08" db="EMBL/GenBank/DDBJ databases">
        <title>Mining the cinnabaramide biosynthetic pathway to generate novel proteasome inhibitors with improved bioactivity.</title>
        <authorList>
            <person name="Rachid S."/>
            <person name="Huo L."/>
            <person name="Stadler M."/>
            <person name="Bitzer J."/>
            <person name="Mueller R."/>
        </authorList>
    </citation>
    <scope>NUCLEOTIDE SEQUENCE</scope>
    <source>
        <strain evidence="6">JS360</strain>
    </source>
</reference>
<dbReference type="GO" id="GO:0003677">
    <property type="term" value="F:DNA binding"/>
    <property type="evidence" value="ECO:0007669"/>
    <property type="project" value="UniProtKB-KW"/>
</dbReference>
<accession>F0V3Z4</accession>
<sequence length="333" mass="36236">MSTRPDFSLTQLLYFATIAETESISEAAMRLHASQSAVSSAMQRLERQLGVQLLLRQRAKGVVLTPNGRLLLNDVRRILRQAQDLKDSSSLLQEMATGHLEAGCCSTITPFLMPRSLARMEVAHPRLHVSVHDTQTPFDLLRNGVCELVVTYGFSSAEDIVFTELATPPLSALVSESHPLAGEPSASLADFTDLPLLMLSLPHTGAHHAYAQRIFAHSGIPMPRVIHATGLESLRGLVSAGVGFMLTHQPHSEHTLDGGRVSRVPIADDHPALPIGVLTMAGVRPSRRAELFIDALRVAARQVYEPVRGALYEVDAPPPPVRQVRPHRVLGLA</sequence>
<dbReference type="SUPFAM" id="SSF46785">
    <property type="entry name" value="Winged helix' DNA-binding domain"/>
    <property type="match status" value="1"/>
</dbReference>
<dbReference type="PROSITE" id="PS50931">
    <property type="entry name" value="HTH_LYSR"/>
    <property type="match status" value="1"/>
</dbReference>
<dbReference type="Pfam" id="PF00126">
    <property type="entry name" value="HTH_1"/>
    <property type="match status" value="1"/>
</dbReference>
<evidence type="ECO:0000256" key="1">
    <source>
        <dbReference type="ARBA" id="ARBA00009437"/>
    </source>
</evidence>
<evidence type="ECO:0000259" key="5">
    <source>
        <dbReference type="PROSITE" id="PS50931"/>
    </source>
</evidence>
<dbReference type="GO" id="GO:0003700">
    <property type="term" value="F:DNA-binding transcription factor activity"/>
    <property type="evidence" value="ECO:0007669"/>
    <property type="project" value="InterPro"/>
</dbReference>
<evidence type="ECO:0000256" key="4">
    <source>
        <dbReference type="ARBA" id="ARBA00023163"/>
    </source>
</evidence>
<dbReference type="PANTHER" id="PTHR30346:SF0">
    <property type="entry name" value="HCA OPERON TRANSCRIPTIONAL ACTIVATOR HCAR"/>
    <property type="match status" value="1"/>
</dbReference>
<dbReference type="InterPro" id="IPR036388">
    <property type="entry name" value="WH-like_DNA-bd_sf"/>
</dbReference>
<protein>
    <submittedName>
        <fullName evidence="6">LysR like regulator</fullName>
    </submittedName>
</protein>
<organism evidence="6">
    <name type="scientific">Streptomyces cinnabarigriseus</name>
    <dbReference type="NCBI Taxonomy" id="319633"/>
    <lineage>
        <taxon>Bacteria</taxon>
        <taxon>Bacillati</taxon>
        <taxon>Actinomycetota</taxon>
        <taxon>Actinomycetes</taxon>
        <taxon>Kitasatosporales</taxon>
        <taxon>Streptomycetaceae</taxon>
        <taxon>Streptomyces</taxon>
    </lineage>
</organism>
<dbReference type="Gene3D" id="1.10.10.10">
    <property type="entry name" value="Winged helix-like DNA-binding domain superfamily/Winged helix DNA-binding domain"/>
    <property type="match status" value="1"/>
</dbReference>
<proteinExistence type="inferred from homology"/>
<keyword evidence="4" id="KW-0804">Transcription</keyword>
<dbReference type="PRINTS" id="PR00039">
    <property type="entry name" value="HTHLYSR"/>
</dbReference>
<keyword evidence="3" id="KW-0238">DNA-binding</keyword>
<dbReference type="AlphaFoldDB" id="F0V3Z4"/>
<dbReference type="Pfam" id="PF03466">
    <property type="entry name" value="LysR_substrate"/>
    <property type="match status" value="1"/>
</dbReference>
<dbReference type="InterPro" id="IPR036390">
    <property type="entry name" value="WH_DNA-bd_sf"/>
</dbReference>